<dbReference type="Pfam" id="PF00005">
    <property type="entry name" value="ABC_tran"/>
    <property type="match status" value="1"/>
</dbReference>
<dbReference type="InterPro" id="IPR027417">
    <property type="entry name" value="P-loop_NTPase"/>
</dbReference>
<dbReference type="STRING" id="1912961.BU204_37395"/>
<feature type="non-terminal residue" evidence="3">
    <location>
        <position position="94"/>
    </location>
</feature>
<dbReference type="PANTHER" id="PTHR43023:SF6">
    <property type="entry name" value="INTERMEMBRANE PHOSPHOLIPID TRANSPORT SYSTEM ATP-BINDING PROTEIN MLAF"/>
    <property type="match status" value="1"/>
</dbReference>
<dbReference type="GO" id="GO:0005524">
    <property type="term" value="F:ATP binding"/>
    <property type="evidence" value="ECO:0007669"/>
    <property type="project" value="UniProtKB-KW"/>
</dbReference>
<keyword evidence="3" id="KW-0067">ATP-binding</keyword>
<dbReference type="Proteomes" id="UP000185596">
    <property type="component" value="Unassembled WGS sequence"/>
</dbReference>
<reference evidence="3 4" key="1">
    <citation type="submission" date="2016-12" db="EMBL/GenBank/DDBJ databases">
        <title>The draft genome sequence of Actinophytocola sp. 11-183.</title>
        <authorList>
            <person name="Wang W."/>
            <person name="Yuan L."/>
        </authorList>
    </citation>
    <scope>NUCLEOTIDE SEQUENCE [LARGE SCALE GENOMIC DNA]</scope>
    <source>
        <strain evidence="3 4">11-183</strain>
    </source>
</reference>
<proteinExistence type="predicted"/>
<dbReference type="AlphaFoldDB" id="A0A1Q8BSK0"/>
<dbReference type="PANTHER" id="PTHR43023">
    <property type="entry name" value="PROTEIN TRIGALACTOSYLDIACYLGLYCEROL 3, CHLOROPLASTIC"/>
    <property type="match status" value="1"/>
</dbReference>
<organism evidence="3 4">
    <name type="scientific">Actinophytocola xanthii</name>
    <dbReference type="NCBI Taxonomy" id="1912961"/>
    <lineage>
        <taxon>Bacteria</taxon>
        <taxon>Bacillati</taxon>
        <taxon>Actinomycetota</taxon>
        <taxon>Actinomycetes</taxon>
        <taxon>Pseudonocardiales</taxon>
        <taxon>Pseudonocardiaceae</taxon>
    </lineage>
</organism>
<dbReference type="Gene3D" id="3.40.50.300">
    <property type="entry name" value="P-loop containing nucleotide triphosphate hydrolases"/>
    <property type="match status" value="1"/>
</dbReference>
<dbReference type="OrthoDB" id="9802264at2"/>
<comment type="caution">
    <text evidence="3">The sequence shown here is derived from an EMBL/GenBank/DDBJ whole genome shotgun (WGS) entry which is preliminary data.</text>
</comment>
<dbReference type="EMBL" id="MSIE01000146">
    <property type="protein sequence ID" value="OLF05077.1"/>
    <property type="molecule type" value="Genomic_DNA"/>
</dbReference>
<gene>
    <name evidence="3" type="ORF">BU204_37395</name>
</gene>
<evidence type="ECO:0000313" key="3">
    <source>
        <dbReference type="EMBL" id="OLF05077.1"/>
    </source>
</evidence>
<feature type="domain" description="ABC transporter" evidence="2">
    <location>
        <begin position="21"/>
        <end position="92"/>
    </location>
</feature>
<name>A0A1Q8BSK0_9PSEU</name>
<evidence type="ECO:0000259" key="2">
    <source>
        <dbReference type="Pfam" id="PF00005"/>
    </source>
</evidence>
<evidence type="ECO:0000256" key="1">
    <source>
        <dbReference type="ARBA" id="ARBA00022448"/>
    </source>
</evidence>
<keyword evidence="3" id="KW-0547">Nucleotide-binding</keyword>
<dbReference type="InterPro" id="IPR003439">
    <property type="entry name" value="ABC_transporter-like_ATP-bd"/>
</dbReference>
<sequence>MGVEVAVEGLSKSFGRQRIWQDVTLTLPAGEVSVLLGPSGTGKSVFLKCLIGLLKPNTGRIIINDTDLVRCSEHKLYDIRKLFGVLFQDGALFG</sequence>
<evidence type="ECO:0000313" key="4">
    <source>
        <dbReference type="Proteomes" id="UP000185596"/>
    </source>
</evidence>
<protein>
    <submittedName>
        <fullName evidence="3">ABC transporter ATP-binding protein</fullName>
    </submittedName>
</protein>
<keyword evidence="1" id="KW-0813">Transport</keyword>
<dbReference type="GO" id="GO:0016887">
    <property type="term" value="F:ATP hydrolysis activity"/>
    <property type="evidence" value="ECO:0007669"/>
    <property type="project" value="InterPro"/>
</dbReference>
<accession>A0A1Q8BSK0</accession>
<dbReference type="SUPFAM" id="SSF52540">
    <property type="entry name" value="P-loop containing nucleoside triphosphate hydrolases"/>
    <property type="match status" value="1"/>
</dbReference>
<dbReference type="RefSeq" id="WP_143230044.1">
    <property type="nucleotide sequence ID" value="NZ_MSIE01000146.1"/>
</dbReference>
<keyword evidence="4" id="KW-1185">Reference proteome</keyword>